<feature type="transmembrane region" description="Helical" evidence="1">
    <location>
        <begin position="776"/>
        <end position="798"/>
    </location>
</feature>
<feature type="transmembrane region" description="Helical" evidence="1">
    <location>
        <begin position="819"/>
        <end position="839"/>
    </location>
</feature>
<keyword evidence="1" id="KW-0472">Membrane</keyword>
<dbReference type="Proteomes" id="UP000693970">
    <property type="component" value="Unassembled WGS sequence"/>
</dbReference>
<keyword evidence="3" id="KW-1185">Reference proteome</keyword>
<feature type="transmembrane region" description="Helical" evidence="1">
    <location>
        <begin position="679"/>
        <end position="704"/>
    </location>
</feature>
<accession>A0A9K3PAH0</accession>
<reference evidence="2" key="1">
    <citation type="journal article" date="2021" name="Sci. Rep.">
        <title>Diploid genomic architecture of Nitzschia inconspicua, an elite biomass production diatom.</title>
        <authorList>
            <person name="Oliver A."/>
            <person name="Podell S."/>
            <person name="Pinowska A."/>
            <person name="Traller J.C."/>
            <person name="Smith S.R."/>
            <person name="McClure R."/>
            <person name="Beliaev A."/>
            <person name="Bohutskyi P."/>
            <person name="Hill E.A."/>
            <person name="Rabines A."/>
            <person name="Zheng H."/>
            <person name="Allen L.Z."/>
            <person name="Kuo A."/>
            <person name="Grigoriev I.V."/>
            <person name="Allen A.E."/>
            <person name="Hazlebeck D."/>
            <person name="Allen E.E."/>
        </authorList>
    </citation>
    <scope>NUCLEOTIDE SEQUENCE</scope>
    <source>
        <strain evidence="2">Hildebrandi</strain>
    </source>
</reference>
<feature type="transmembrane region" description="Helical" evidence="1">
    <location>
        <begin position="386"/>
        <end position="407"/>
    </location>
</feature>
<evidence type="ECO:0000256" key="1">
    <source>
        <dbReference type="SAM" id="Phobius"/>
    </source>
</evidence>
<proteinExistence type="predicted"/>
<dbReference type="OrthoDB" id="42649at2759"/>
<keyword evidence="1" id="KW-0812">Transmembrane</keyword>
<feature type="transmembrane region" description="Helical" evidence="1">
    <location>
        <begin position="267"/>
        <end position="285"/>
    </location>
</feature>
<feature type="transmembrane region" description="Helical" evidence="1">
    <location>
        <begin position="745"/>
        <end position="770"/>
    </location>
</feature>
<feature type="transmembrane region" description="Helical" evidence="1">
    <location>
        <begin position="355"/>
        <end position="374"/>
    </location>
</feature>
<evidence type="ECO:0000313" key="3">
    <source>
        <dbReference type="Proteomes" id="UP000693970"/>
    </source>
</evidence>
<organism evidence="2 3">
    <name type="scientific">Nitzschia inconspicua</name>
    <dbReference type="NCBI Taxonomy" id="303405"/>
    <lineage>
        <taxon>Eukaryota</taxon>
        <taxon>Sar</taxon>
        <taxon>Stramenopiles</taxon>
        <taxon>Ochrophyta</taxon>
        <taxon>Bacillariophyta</taxon>
        <taxon>Bacillariophyceae</taxon>
        <taxon>Bacillariophycidae</taxon>
        <taxon>Bacillariales</taxon>
        <taxon>Bacillariaceae</taxon>
        <taxon>Nitzschia</taxon>
    </lineage>
</organism>
<feature type="transmembrane region" description="Helical" evidence="1">
    <location>
        <begin position="322"/>
        <end position="343"/>
    </location>
</feature>
<sequence>MTIVFERPIGASADLKELEYISALHQTCSTELRQDASITAADIRLFLRSRYGILVEEDELQKTVISGLGGGDSTEEIIDLMEVVCMLLIPTLLKAARVETDDDSHMSKDLPEGVIPPEPDLIKKVLTMMLEDVTGDATSKPLNERLVASLFTAYGEMDLAKDVNLHKAMIQAANPTGRENAKLDVNTFSSGLVTDITEYDLKNEVRTTCNLEDVLLTRGGQEFSPALSDRELSFHDVENKKKRSTPLLTEWTAQSIDSTVGNYRNKYLMVTLVATVIITYFAYWYDPTMVATNGLCPEYAYDYYAPWTVNSGTIACEVGFSILAWLTTFVVFSAFGLFFVGLGSLGNGIGAIKKWWSLVGFVVVVLLVVPAYVNDGEVRAQYFLDTASLVLGIVVMVLHLFNFLVLVSPTQSIEKNPWVKRLLRSSRLEDRKDLKQAGQHKLNQLIKNALKIHTQNEARSRILGSHFARALHGFASNIDPVEKEGGFRWTWRRLLDNSLIDTYGIWLSDRLLSGNLAQYIVSIYVLVVGIQTSMYLVDEYSKEEAKKFIHNVTWNFFQPNDGFEDVEAFMATFTGYIGSYMAGEAGDCTNATILTPEEVESLCNITEGVYDCHEGASRDIFCTLAHSTYSNTTQHDLSHQLALLAAAGFNVTGLEESAKQSIEDATNSSVDSLYPSSEYMIRIPLIVGTATAFMTSVYLAVTFLPSITSTILQLRCGFIPTMANKDFNKYRCAPDQVSILTGSMFWGTLLGSFLVGSFVGILVFLCLWQATVYYMAKLFAILGGILVIAIIRISVLSICRCKMYRAFYRERPFSANISLLALEWANFTLSVGFILVRIIKLIISACMFIGRIDTPFLAPKVGQLGPIELDNYPTIFMKDLLQHEAHRHPYIEMLGVIYLMKLRYRDSFGSRAGAAWRLLFVYSLLPWMHKYRIHVKGEVGFILQGLAESTRGRMSILMSQRLSPEDVEEDDDESKVFRRETSIITSQLEQANMELKNRLDFLVQRERDLLATISDLEDKMERTSQPASPVNCGQCH</sequence>
<dbReference type="AlphaFoldDB" id="A0A9K3PAH0"/>
<dbReference type="EMBL" id="JAGRRH010000027">
    <property type="protein sequence ID" value="KAG7340317.1"/>
    <property type="molecule type" value="Genomic_DNA"/>
</dbReference>
<reference evidence="2" key="2">
    <citation type="submission" date="2021-04" db="EMBL/GenBank/DDBJ databases">
        <authorList>
            <person name="Podell S."/>
        </authorList>
    </citation>
    <scope>NUCLEOTIDE SEQUENCE</scope>
    <source>
        <strain evidence="2">Hildebrandi</strain>
    </source>
</reference>
<protein>
    <submittedName>
        <fullName evidence="2">Uncharacterized protein</fullName>
    </submittedName>
</protein>
<evidence type="ECO:0000313" key="2">
    <source>
        <dbReference type="EMBL" id="KAG7340317.1"/>
    </source>
</evidence>
<comment type="caution">
    <text evidence="2">The sequence shown here is derived from an EMBL/GenBank/DDBJ whole genome shotgun (WGS) entry which is preliminary data.</text>
</comment>
<gene>
    <name evidence="2" type="ORF">IV203_023860</name>
</gene>
<keyword evidence="1" id="KW-1133">Transmembrane helix</keyword>
<feature type="transmembrane region" description="Helical" evidence="1">
    <location>
        <begin position="516"/>
        <end position="537"/>
    </location>
</feature>
<name>A0A9K3PAH0_9STRA</name>